<dbReference type="Proteomes" id="UP000010366">
    <property type="component" value="Chromosome"/>
</dbReference>
<dbReference type="KEGG" id="cmp:Cha6605_2783"/>
<accession>K9UGA0</accession>
<dbReference type="eggNOG" id="ENOG502Z8FW">
    <property type="taxonomic scope" value="Bacteria"/>
</dbReference>
<gene>
    <name evidence="2" type="ORF">Cha6605_2783</name>
</gene>
<proteinExistence type="predicted"/>
<dbReference type="AlphaFoldDB" id="K9UGA0"/>
<dbReference type="EMBL" id="CP003600">
    <property type="protein sequence ID" value="AFY93820.1"/>
    <property type="molecule type" value="Genomic_DNA"/>
</dbReference>
<dbReference type="HOGENOM" id="CLU_622176_0_0_3"/>
<name>K9UGA0_CHAP6</name>
<keyword evidence="3" id="KW-1185">Reference proteome</keyword>
<feature type="region of interest" description="Disordered" evidence="1">
    <location>
        <begin position="446"/>
        <end position="466"/>
    </location>
</feature>
<dbReference type="STRING" id="1173020.Cha6605_2783"/>
<dbReference type="PATRIC" id="fig|1173020.3.peg.3176"/>
<organism evidence="2 3">
    <name type="scientific">Chamaesiphon minutus (strain ATCC 27169 / PCC 6605)</name>
    <dbReference type="NCBI Taxonomy" id="1173020"/>
    <lineage>
        <taxon>Bacteria</taxon>
        <taxon>Bacillati</taxon>
        <taxon>Cyanobacteriota</taxon>
        <taxon>Cyanophyceae</taxon>
        <taxon>Gomontiellales</taxon>
        <taxon>Chamaesiphonaceae</taxon>
        <taxon>Chamaesiphon</taxon>
    </lineage>
</organism>
<protein>
    <submittedName>
        <fullName evidence="2">Uncharacterized protein</fullName>
    </submittedName>
</protein>
<evidence type="ECO:0000313" key="2">
    <source>
        <dbReference type="EMBL" id="AFY93820.1"/>
    </source>
</evidence>
<sequence length="466" mass="52201">MDEYDRQERATHLNLSPFANKHDMFDPLFARAGLLWSAIIDLIQATPDMASSLESFTAQQIARHPQLDPGQRKLLIHRFAIEGEVDGKTPLDLFLASRSDLSREDRQLVSSWRRSFVGLVAIVQIFPNGLEVMNWLTARHYRIQFADEAAQAAMSRLKVGEVIIAQLSPIVDIDWAILTPWVSLGRLGRPKLAVAIGTFRQNYPHYLYCDAPEALAAAWESVAVYHDRFVEFFGSDEVTLTGHQLQKRIGEFQTWMIQTQLAAAGLDSSKSLADLASDAGVSNQDLQAVTQTLSANNSEAAKGQKTSLEKMVSPKVELPAQLKSAAAVTALSHPYWGQMFLADYPQLQTLLTPIETHYSLNDLNFIRKCLTNPQMNAFVWRRLAARYPQQLQQAIAQMFELPNFNLNTDLDSILTKFNKYLEPDLPDIASVPVHLHELFQSAVTEVSKDKARPKSPPKKTGFGAKN</sequence>
<reference evidence="2 3" key="1">
    <citation type="submission" date="2012-05" db="EMBL/GenBank/DDBJ databases">
        <title>Finished chromosome of genome of Chamaesiphon sp. PCC 6605.</title>
        <authorList>
            <consortium name="US DOE Joint Genome Institute"/>
            <person name="Gugger M."/>
            <person name="Coursin T."/>
            <person name="Rippka R."/>
            <person name="Tandeau De Marsac N."/>
            <person name="Huntemann M."/>
            <person name="Wei C.-L."/>
            <person name="Han J."/>
            <person name="Detter J.C."/>
            <person name="Han C."/>
            <person name="Tapia R."/>
            <person name="Chen A."/>
            <person name="Kyrpides N."/>
            <person name="Mavromatis K."/>
            <person name="Markowitz V."/>
            <person name="Szeto E."/>
            <person name="Ivanova N."/>
            <person name="Pagani I."/>
            <person name="Pati A."/>
            <person name="Goodwin L."/>
            <person name="Nordberg H.P."/>
            <person name="Cantor M.N."/>
            <person name="Hua S.X."/>
            <person name="Woyke T."/>
            <person name="Kerfeld C.A."/>
        </authorList>
    </citation>
    <scope>NUCLEOTIDE SEQUENCE [LARGE SCALE GENOMIC DNA]</scope>
    <source>
        <strain evidence="3">ATCC 27169 / PCC 6605</strain>
    </source>
</reference>
<evidence type="ECO:0000313" key="3">
    <source>
        <dbReference type="Proteomes" id="UP000010366"/>
    </source>
</evidence>
<evidence type="ECO:0000256" key="1">
    <source>
        <dbReference type="SAM" id="MobiDB-lite"/>
    </source>
</evidence>